<comment type="caution">
    <text evidence="9">The sequence shown here is derived from an EMBL/GenBank/DDBJ whole genome shotgun (WGS) entry which is preliminary data.</text>
</comment>
<dbReference type="AlphaFoldDB" id="A0A849AE49"/>
<gene>
    <name evidence="9" type="ORF">HJ588_02075</name>
</gene>
<evidence type="ECO:0000259" key="8">
    <source>
        <dbReference type="Pfam" id="PF01850"/>
    </source>
</evidence>
<dbReference type="GO" id="GO:0046872">
    <property type="term" value="F:metal ion binding"/>
    <property type="evidence" value="ECO:0007669"/>
    <property type="project" value="UniProtKB-KW"/>
</dbReference>
<dbReference type="GO" id="GO:0004518">
    <property type="term" value="F:nuclease activity"/>
    <property type="evidence" value="ECO:0007669"/>
    <property type="project" value="UniProtKB-KW"/>
</dbReference>
<accession>A0A849AE49</accession>
<keyword evidence="10" id="KW-1185">Reference proteome</keyword>
<comment type="similarity">
    <text evidence="7">Belongs to the PINc/VapC protein family.</text>
</comment>
<evidence type="ECO:0000256" key="6">
    <source>
        <dbReference type="ARBA" id="ARBA00022842"/>
    </source>
</evidence>
<evidence type="ECO:0000256" key="1">
    <source>
        <dbReference type="ARBA" id="ARBA00001946"/>
    </source>
</evidence>
<keyword evidence="2" id="KW-1277">Toxin-antitoxin system</keyword>
<name>A0A849AE49_9MICO</name>
<keyword evidence="6" id="KW-0460">Magnesium</keyword>
<evidence type="ECO:0000256" key="7">
    <source>
        <dbReference type="ARBA" id="ARBA00038093"/>
    </source>
</evidence>
<dbReference type="Pfam" id="PF01850">
    <property type="entry name" value="PIN"/>
    <property type="match status" value="1"/>
</dbReference>
<keyword evidence="5" id="KW-0378">Hydrolase</keyword>
<protein>
    <submittedName>
        <fullName evidence="9">PIN domain-containing protein</fullName>
    </submittedName>
</protein>
<dbReference type="Proteomes" id="UP000557772">
    <property type="component" value="Unassembled WGS sequence"/>
</dbReference>
<dbReference type="InterPro" id="IPR050556">
    <property type="entry name" value="Type_II_TA_system_RNase"/>
</dbReference>
<evidence type="ECO:0000256" key="5">
    <source>
        <dbReference type="ARBA" id="ARBA00022801"/>
    </source>
</evidence>
<evidence type="ECO:0000256" key="2">
    <source>
        <dbReference type="ARBA" id="ARBA00022649"/>
    </source>
</evidence>
<reference evidence="9 10" key="1">
    <citation type="submission" date="2020-05" db="EMBL/GenBank/DDBJ databases">
        <title>Flexivirga sp. ID2601S isolated from air conditioner.</title>
        <authorList>
            <person name="Kim D.H."/>
        </authorList>
    </citation>
    <scope>NUCLEOTIDE SEQUENCE [LARGE SCALE GENOMIC DNA]</scope>
    <source>
        <strain evidence="9 10">ID2601S</strain>
    </source>
</reference>
<keyword evidence="4" id="KW-0479">Metal-binding</keyword>
<comment type="cofactor">
    <cofactor evidence="1">
        <name>Mg(2+)</name>
        <dbReference type="ChEBI" id="CHEBI:18420"/>
    </cofactor>
</comment>
<feature type="domain" description="PIN" evidence="8">
    <location>
        <begin position="6"/>
        <end position="132"/>
    </location>
</feature>
<evidence type="ECO:0000313" key="9">
    <source>
        <dbReference type="EMBL" id="NNG38063.1"/>
    </source>
</evidence>
<dbReference type="PANTHER" id="PTHR33653:SF1">
    <property type="entry name" value="RIBONUCLEASE VAPC2"/>
    <property type="match status" value="1"/>
</dbReference>
<evidence type="ECO:0000256" key="4">
    <source>
        <dbReference type="ARBA" id="ARBA00022723"/>
    </source>
</evidence>
<evidence type="ECO:0000256" key="3">
    <source>
        <dbReference type="ARBA" id="ARBA00022722"/>
    </source>
</evidence>
<dbReference type="PANTHER" id="PTHR33653">
    <property type="entry name" value="RIBONUCLEASE VAPC2"/>
    <property type="match status" value="1"/>
</dbReference>
<dbReference type="GO" id="GO:0016787">
    <property type="term" value="F:hydrolase activity"/>
    <property type="evidence" value="ECO:0007669"/>
    <property type="project" value="UniProtKB-KW"/>
</dbReference>
<dbReference type="Gene3D" id="3.40.50.1010">
    <property type="entry name" value="5'-nuclease"/>
    <property type="match status" value="1"/>
</dbReference>
<keyword evidence="3" id="KW-0540">Nuclease</keyword>
<dbReference type="SUPFAM" id="SSF88723">
    <property type="entry name" value="PIN domain-like"/>
    <property type="match status" value="1"/>
</dbReference>
<dbReference type="InterPro" id="IPR029060">
    <property type="entry name" value="PIN-like_dom_sf"/>
</dbReference>
<proteinExistence type="inferred from homology"/>
<evidence type="ECO:0000313" key="10">
    <source>
        <dbReference type="Proteomes" id="UP000557772"/>
    </source>
</evidence>
<dbReference type="InterPro" id="IPR002716">
    <property type="entry name" value="PIN_dom"/>
</dbReference>
<organism evidence="9 10">
    <name type="scientific">Flexivirga aerilata</name>
    <dbReference type="NCBI Taxonomy" id="1656889"/>
    <lineage>
        <taxon>Bacteria</taxon>
        <taxon>Bacillati</taxon>
        <taxon>Actinomycetota</taxon>
        <taxon>Actinomycetes</taxon>
        <taxon>Micrococcales</taxon>
        <taxon>Dermacoccaceae</taxon>
        <taxon>Flexivirga</taxon>
    </lineage>
</organism>
<sequence>MPDDFVLVDTDVWSHVIPSGRDRDPRASSWRRLLLGKQVLIAAQTEGELRFGALAKRWGATKFAALEANLTKTPTVPVTNDVIESFASVRAACRHAGHALAEKIHVGDAWIAATAIAFDLPLLAGDRIYRGVEGLRLVKDDDD</sequence>
<dbReference type="EMBL" id="JABENB010000001">
    <property type="protein sequence ID" value="NNG38063.1"/>
    <property type="molecule type" value="Genomic_DNA"/>
</dbReference>
<dbReference type="RefSeq" id="WP_171151488.1">
    <property type="nucleotide sequence ID" value="NZ_JABENB010000001.1"/>
</dbReference>